<name>A0ABU5T4W6_9MICC</name>
<accession>A0ABU5T4W6</accession>
<evidence type="ECO:0000313" key="6">
    <source>
        <dbReference type="EMBL" id="MEA5454710.1"/>
    </source>
</evidence>
<dbReference type="PRINTS" id="PR00368">
    <property type="entry name" value="FADPNR"/>
</dbReference>
<organism evidence="6 7">
    <name type="scientific">Sinomonas terricola</name>
    <dbReference type="NCBI Taxonomy" id="3110330"/>
    <lineage>
        <taxon>Bacteria</taxon>
        <taxon>Bacillati</taxon>
        <taxon>Actinomycetota</taxon>
        <taxon>Actinomycetes</taxon>
        <taxon>Micrococcales</taxon>
        <taxon>Micrococcaceae</taxon>
        <taxon>Sinomonas</taxon>
    </lineage>
</organism>
<dbReference type="PRINTS" id="PR00411">
    <property type="entry name" value="PNDRDTASEI"/>
</dbReference>
<sequence length="386" mass="39583">MPERTPTVLVVGGGAAGRACAQELRRGGLAGSIQIVDAEPGGAIDRTLVDKALLPGLLTREQIALPPVEGVVVTSGEAITADFGTKTVELRDGGRLTADAVVIASGAVPRHPDGIDVAPGVPLHRLHTADDVEALRESIPQAVGRRVAVIGAGFSGTELASHYVAAGAEVVLVGRSDMPLAAALGAEISPRLAALLRERTDLRLGTTVQAIASCGARARLSLSDGSSVEVDAVILAHGSIPATAWTGSPDGIRVDDRLRMSERGWYAAGSAAYIASGGTRLTTDHWNAAIAQGEHAARTILHDFLGVEDPGPYRPTTGFNLRAFGSTISVRGLRLPDGSERAATWPGEPPHPEAVLTEFVNAHGAVTGVAGFNAGPALAQAALSIV</sequence>
<keyword evidence="3" id="KW-0274">FAD</keyword>
<dbReference type="InterPro" id="IPR050446">
    <property type="entry name" value="FAD-oxidoreductase/Apoptosis"/>
</dbReference>
<proteinExistence type="predicted"/>
<evidence type="ECO:0000259" key="5">
    <source>
        <dbReference type="Pfam" id="PF07992"/>
    </source>
</evidence>
<evidence type="ECO:0000256" key="1">
    <source>
        <dbReference type="ARBA" id="ARBA00001974"/>
    </source>
</evidence>
<dbReference type="EMBL" id="JAYGGQ010000005">
    <property type="protein sequence ID" value="MEA5454710.1"/>
    <property type="molecule type" value="Genomic_DNA"/>
</dbReference>
<evidence type="ECO:0000256" key="2">
    <source>
        <dbReference type="ARBA" id="ARBA00022630"/>
    </source>
</evidence>
<dbReference type="SUPFAM" id="SSF51905">
    <property type="entry name" value="FAD/NAD(P)-binding domain"/>
    <property type="match status" value="1"/>
</dbReference>
<keyword evidence="4" id="KW-0560">Oxidoreductase</keyword>
<dbReference type="Proteomes" id="UP001304769">
    <property type="component" value="Unassembled WGS sequence"/>
</dbReference>
<keyword evidence="7" id="KW-1185">Reference proteome</keyword>
<dbReference type="InterPro" id="IPR036188">
    <property type="entry name" value="FAD/NAD-bd_sf"/>
</dbReference>
<dbReference type="Pfam" id="PF07992">
    <property type="entry name" value="Pyr_redox_2"/>
    <property type="match status" value="1"/>
</dbReference>
<dbReference type="RefSeq" id="WP_323278559.1">
    <property type="nucleotide sequence ID" value="NZ_JAYGGQ010000005.1"/>
</dbReference>
<comment type="caution">
    <text evidence="6">The sequence shown here is derived from an EMBL/GenBank/DDBJ whole genome shotgun (WGS) entry which is preliminary data.</text>
</comment>
<gene>
    <name evidence="6" type="ORF">SPF06_08255</name>
</gene>
<feature type="domain" description="FAD/NAD(P)-binding" evidence="5">
    <location>
        <begin position="7"/>
        <end position="293"/>
    </location>
</feature>
<dbReference type="PANTHER" id="PTHR43557">
    <property type="entry name" value="APOPTOSIS-INDUCING FACTOR 1"/>
    <property type="match status" value="1"/>
</dbReference>
<protein>
    <submittedName>
        <fullName evidence="6">NAD(P)/FAD-dependent oxidoreductase</fullName>
    </submittedName>
</protein>
<dbReference type="InterPro" id="IPR023753">
    <property type="entry name" value="FAD/NAD-binding_dom"/>
</dbReference>
<evidence type="ECO:0000313" key="7">
    <source>
        <dbReference type="Proteomes" id="UP001304769"/>
    </source>
</evidence>
<dbReference type="Gene3D" id="3.50.50.60">
    <property type="entry name" value="FAD/NAD(P)-binding domain"/>
    <property type="match status" value="2"/>
</dbReference>
<comment type="cofactor">
    <cofactor evidence="1">
        <name>FAD</name>
        <dbReference type="ChEBI" id="CHEBI:57692"/>
    </cofactor>
</comment>
<evidence type="ECO:0000256" key="3">
    <source>
        <dbReference type="ARBA" id="ARBA00022827"/>
    </source>
</evidence>
<reference evidence="6 7" key="1">
    <citation type="submission" date="2023-12" db="EMBL/GenBank/DDBJ databases">
        <title>Sinomonas terricola sp. nov, isolated from litchi orchard soil in Guangdong, PR China.</title>
        <authorList>
            <person name="Jiaxin W."/>
            <person name="Yang Z."/>
            <person name="Honghui Z."/>
        </authorList>
    </citation>
    <scope>NUCLEOTIDE SEQUENCE [LARGE SCALE GENOMIC DNA]</scope>
    <source>
        <strain evidence="6 7">JGH33</strain>
    </source>
</reference>
<evidence type="ECO:0000256" key="4">
    <source>
        <dbReference type="ARBA" id="ARBA00023002"/>
    </source>
</evidence>
<dbReference type="PANTHER" id="PTHR43557:SF2">
    <property type="entry name" value="RIESKE DOMAIN-CONTAINING PROTEIN-RELATED"/>
    <property type="match status" value="1"/>
</dbReference>
<keyword evidence="2" id="KW-0285">Flavoprotein</keyword>